<dbReference type="SMART" id="SM00382">
    <property type="entry name" value="AAA"/>
    <property type="match status" value="1"/>
</dbReference>
<keyword evidence="3" id="KW-0410">Iron transport</keyword>
<keyword evidence="6" id="KW-0408">Iron</keyword>
<keyword evidence="7" id="KW-0406">Ion transport</keyword>
<dbReference type="PANTHER" id="PTHR42781:SF4">
    <property type="entry name" value="SPERMIDINE_PUTRESCINE IMPORT ATP-BINDING PROTEIN POTA"/>
    <property type="match status" value="1"/>
</dbReference>
<dbReference type="RefSeq" id="WP_388007727.1">
    <property type="nucleotide sequence ID" value="NZ_JBHUEE010000007.1"/>
</dbReference>
<sequence length="349" mass="36541">MVTRAGGLAVHDLTVRYGPTTAARRVTFDLAEGEVLALVGPSGSGKSSLLRAVAGLEPAAEGAVRWDGQDLADVPVHRRGVGLLFQDGQLFPHRSVAGNVGYGLTGLSRRARASRVNELLDLVGLPGYGPRAVGTLSGGQAQRVALARSLAPEPRLLLLDEPLSALDRALRERLTGELRRILRVSGTTALYVTHDHDEAFTVADRVAVLLDGHLAQVDTPAQLWRRPVSREVAAFLGYGPFLPAEIWDGLARMVLGDVPLPAGASTPPAGTATGRATSQLLVGLGPDALQLGGELAVPVLARRFVRGRTEMEVRLPDGQVATAVTRGAAEAAGQVRIRLDPGGAVVVPA</sequence>
<dbReference type="PROSITE" id="PS50893">
    <property type="entry name" value="ABC_TRANSPORTER_2"/>
    <property type="match status" value="1"/>
</dbReference>
<dbReference type="GO" id="GO:0005524">
    <property type="term" value="F:ATP binding"/>
    <property type="evidence" value="ECO:0007669"/>
    <property type="project" value="UniProtKB-KW"/>
</dbReference>
<evidence type="ECO:0000256" key="8">
    <source>
        <dbReference type="ARBA" id="ARBA00023136"/>
    </source>
</evidence>
<organism evidence="10 11">
    <name type="scientific">Georgenia deserti</name>
    <dbReference type="NCBI Taxonomy" id="2093781"/>
    <lineage>
        <taxon>Bacteria</taxon>
        <taxon>Bacillati</taxon>
        <taxon>Actinomycetota</taxon>
        <taxon>Actinomycetes</taxon>
        <taxon>Micrococcales</taxon>
        <taxon>Bogoriellaceae</taxon>
        <taxon>Georgenia</taxon>
    </lineage>
</organism>
<name>A0ABW4L9L2_9MICO</name>
<evidence type="ECO:0000256" key="1">
    <source>
        <dbReference type="ARBA" id="ARBA00022448"/>
    </source>
</evidence>
<comment type="caution">
    <text evidence="10">The sequence shown here is derived from an EMBL/GenBank/DDBJ whole genome shotgun (WGS) entry which is preliminary data.</text>
</comment>
<keyword evidence="5 10" id="KW-0067">ATP-binding</keyword>
<evidence type="ECO:0000256" key="3">
    <source>
        <dbReference type="ARBA" id="ARBA00022496"/>
    </source>
</evidence>
<dbReference type="Gene3D" id="3.40.50.300">
    <property type="entry name" value="P-loop containing nucleotide triphosphate hydrolases"/>
    <property type="match status" value="1"/>
</dbReference>
<dbReference type="Proteomes" id="UP001597277">
    <property type="component" value="Unassembled WGS sequence"/>
</dbReference>
<dbReference type="InterPro" id="IPR017871">
    <property type="entry name" value="ABC_transporter-like_CS"/>
</dbReference>
<keyword evidence="11" id="KW-1185">Reference proteome</keyword>
<reference evidence="11" key="1">
    <citation type="journal article" date="2019" name="Int. J. Syst. Evol. Microbiol.">
        <title>The Global Catalogue of Microorganisms (GCM) 10K type strain sequencing project: providing services to taxonomists for standard genome sequencing and annotation.</title>
        <authorList>
            <consortium name="The Broad Institute Genomics Platform"/>
            <consortium name="The Broad Institute Genome Sequencing Center for Infectious Disease"/>
            <person name="Wu L."/>
            <person name="Ma J."/>
        </authorList>
    </citation>
    <scope>NUCLEOTIDE SEQUENCE [LARGE SCALE GENOMIC DNA]</scope>
    <source>
        <strain evidence="11">JCM 17130</strain>
    </source>
</reference>
<dbReference type="CDD" id="cd03259">
    <property type="entry name" value="ABC_Carb_Solutes_like"/>
    <property type="match status" value="1"/>
</dbReference>
<protein>
    <submittedName>
        <fullName evidence="10">ABC transporter ATP-binding protein</fullName>
    </submittedName>
</protein>
<evidence type="ECO:0000256" key="4">
    <source>
        <dbReference type="ARBA" id="ARBA00022741"/>
    </source>
</evidence>
<keyword evidence="2" id="KW-1003">Cell membrane</keyword>
<dbReference type="EMBL" id="JBHUEE010000007">
    <property type="protein sequence ID" value="MFD1718769.1"/>
    <property type="molecule type" value="Genomic_DNA"/>
</dbReference>
<dbReference type="PROSITE" id="PS00211">
    <property type="entry name" value="ABC_TRANSPORTER_1"/>
    <property type="match status" value="1"/>
</dbReference>
<keyword evidence="8" id="KW-0472">Membrane</keyword>
<dbReference type="InterPro" id="IPR050093">
    <property type="entry name" value="ABC_SmlMolc_Importer"/>
</dbReference>
<proteinExistence type="predicted"/>
<evidence type="ECO:0000313" key="11">
    <source>
        <dbReference type="Proteomes" id="UP001597277"/>
    </source>
</evidence>
<evidence type="ECO:0000256" key="7">
    <source>
        <dbReference type="ARBA" id="ARBA00023065"/>
    </source>
</evidence>
<evidence type="ECO:0000256" key="2">
    <source>
        <dbReference type="ARBA" id="ARBA00022475"/>
    </source>
</evidence>
<evidence type="ECO:0000256" key="6">
    <source>
        <dbReference type="ARBA" id="ARBA00023004"/>
    </source>
</evidence>
<evidence type="ECO:0000259" key="9">
    <source>
        <dbReference type="PROSITE" id="PS50893"/>
    </source>
</evidence>
<feature type="domain" description="ABC transporter" evidence="9">
    <location>
        <begin position="8"/>
        <end position="236"/>
    </location>
</feature>
<dbReference type="InterPro" id="IPR003439">
    <property type="entry name" value="ABC_transporter-like_ATP-bd"/>
</dbReference>
<evidence type="ECO:0000256" key="5">
    <source>
        <dbReference type="ARBA" id="ARBA00022840"/>
    </source>
</evidence>
<keyword evidence="1" id="KW-0813">Transport</keyword>
<evidence type="ECO:0000313" key="10">
    <source>
        <dbReference type="EMBL" id="MFD1718769.1"/>
    </source>
</evidence>
<accession>A0ABW4L9L2</accession>
<dbReference type="InterPro" id="IPR015853">
    <property type="entry name" value="ABC_transpr_FbpC"/>
</dbReference>
<gene>
    <name evidence="10" type="ORF">ACFSE6_13050</name>
</gene>
<dbReference type="InterPro" id="IPR027417">
    <property type="entry name" value="P-loop_NTPase"/>
</dbReference>
<dbReference type="PANTHER" id="PTHR42781">
    <property type="entry name" value="SPERMIDINE/PUTRESCINE IMPORT ATP-BINDING PROTEIN POTA"/>
    <property type="match status" value="1"/>
</dbReference>
<dbReference type="Pfam" id="PF00005">
    <property type="entry name" value="ABC_tran"/>
    <property type="match status" value="1"/>
</dbReference>
<keyword evidence="4" id="KW-0547">Nucleotide-binding</keyword>
<dbReference type="SUPFAM" id="SSF52540">
    <property type="entry name" value="P-loop containing nucleoside triphosphate hydrolases"/>
    <property type="match status" value="1"/>
</dbReference>
<dbReference type="InterPro" id="IPR003593">
    <property type="entry name" value="AAA+_ATPase"/>
</dbReference>